<feature type="signal peptide" evidence="3">
    <location>
        <begin position="1"/>
        <end position="25"/>
    </location>
</feature>
<reference evidence="5 6" key="1">
    <citation type="journal article" date="2021" name="Commun. Biol.">
        <title>The genome of Shorea leprosula (Dipterocarpaceae) highlights the ecological relevance of drought in aseasonal tropical rainforests.</title>
        <authorList>
            <person name="Ng K.K.S."/>
            <person name="Kobayashi M.J."/>
            <person name="Fawcett J.A."/>
            <person name="Hatakeyama M."/>
            <person name="Paape T."/>
            <person name="Ng C.H."/>
            <person name="Ang C.C."/>
            <person name="Tnah L.H."/>
            <person name="Lee C.T."/>
            <person name="Nishiyama T."/>
            <person name="Sese J."/>
            <person name="O'Brien M.J."/>
            <person name="Copetti D."/>
            <person name="Mohd Noor M.I."/>
            <person name="Ong R.C."/>
            <person name="Putra M."/>
            <person name="Sireger I.Z."/>
            <person name="Indrioko S."/>
            <person name="Kosugi Y."/>
            <person name="Izuno A."/>
            <person name="Isagi Y."/>
            <person name="Lee S.L."/>
            <person name="Shimizu K.K."/>
        </authorList>
    </citation>
    <scope>NUCLEOTIDE SEQUENCE [LARGE SCALE GENOMIC DNA]</scope>
    <source>
        <strain evidence="5">214</strain>
    </source>
</reference>
<name>A0AAV5LY03_9ROSI</name>
<dbReference type="Proteomes" id="UP001054252">
    <property type="component" value="Unassembled WGS sequence"/>
</dbReference>
<accession>A0AAV5LY03</accession>
<evidence type="ECO:0000313" key="5">
    <source>
        <dbReference type="EMBL" id="GKV41613.1"/>
    </source>
</evidence>
<dbReference type="Pfam" id="PF00234">
    <property type="entry name" value="Tryp_alpha_amyl"/>
    <property type="match status" value="1"/>
</dbReference>
<comment type="function">
    <text evidence="2">Plant non-specific lipid-transfer proteins transfer phospholipids as well as galactolipids across membranes. May play a role in wax or cutin deposition in the cell walls of expanding epidermal cells and certain secretory tissues.</text>
</comment>
<comment type="caution">
    <text evidence="5">The sequence shown here is derived from an EMBL/GenBank/DDBJ whole genome shotgun (WGS) entry which is preliminary data.</text>
</comment>
<comment type="similarity">
    <text evidence="1 2">Belongs to the plant LTP family.</text>
</comment>
<dbReference type="CDD" id="cd01960">
    <property type="entry name" value="nsLTP1"/>
    <property type="match status" value="1"/>
</dbReference>
<keyword evidence="3" id="KW-0732">Signal</keyword>
<dbReference type="PROSITE" id="PS51257">
    <property type="entry name" value="PROKAR_LIPOPROTEIN"/>
    <property type="match status" value="1"/>
</dbReference>
<keyword evidence="2" id="KW-0813">Transport</keyword>
<evidence type="ECO:0000256" key="3">
    <source>
        <dbReference type="SAM" id="SignalP"/>
    </source>
</evidence>
<dbReference type="Gene3D" id="1.10.110.10">
    <property type="entry name" value="Plant lipid-transfer and hydrophobic proteins"/>
    <property type="match status" value="1"/>
</dbReference>
<dbReference type="PRINTS" id="PR00382">
    <property type="entry name" value="LIPIDTRNSFER"/>
</dbReference>
<dbReference type="GO" id="GO:0008289">
    <property type="term" value="F:lipid binding"/>
    <property type="evidence" value="ECO:0007669"/>
    <property type="project" value="UniProtKB-KW"/>
</dbReference>
<protein>
    <recommendedName>
        <fullName evidence="2">Non-specific lipid-transfer protein</fullName>
    </recommendedName>
</protein>
<proteinExistence type="inferred from homology"/>
<keyword evidence="2" id="KW-0446">Lipid-binding</keyword>
<organism evidence="5 6">
    <name type="scientific">Rubroshorea leprosula</name>
    <dbReference type="NCBI Taxonomy" id="152421"/>
    <lineage>
        <taxon>Eukaryota</taxon>
        <taxon>Viridiplantae</taxon>
        <taxon>Streptophyta</taxon>
        <taxon>Embryophyta</taxon>
        <taxon>Tracheophyta</taxon>
        <taxon>Spermatophyta</taxon>
        <taxon>Magnoliopsida</taxon>
        <taxon>eudicotyledons</taxon>
        <taxon>Gunneridae</taxon>
        <taxon>Pentapetalae</taxon>
        <taxon>rosids</taxon>
        <taxon>malvids</taxon>
        <taxon>Malvales</taxon>
        <taxon>Dipterocarpaceae</taxon>
        <taxon>Rubroshorea</taxon>
    </lineage>
</organism>
<keyword evidence="6" id="KW-1185">Reference proteome</keyword>
<gene>
    <name evidence="5" type="ORF">SLEP1_g49120</name>
</gene>
<dbReference type="GO" id="GO:0006869">
    <property type="term" value="P:lipid transport"/>
    <property type="evidence" value="ECO:0007669"/>
    <property type="project" value="InterPro"/>
</dbReference>
<dbReference type="InterPro" id="IPR016140">
    <property type="entry name" value="Bifunc_inhib/LTP/seed_store"/>
</dbReference>
<dbReference type="AlphaFoldDB" id="A0AAV5LY03"/>
<evidence type="ECO:0000313" key="6">
    <source>
        <dbReference type="Proteomes" id="UP001054252"/>
    </source>
</evidence>
<feature type="chain" id="PRO_5043540188" description="Non-specific lipid-transfer protein" evidence="3">
    <location>
        <begin position="26"/>
        <end position="117"/>
    </location>
</feature>
<dbReference type="SUPFAM" id="SSF47699">
    <property type="entry name" value="Bifunctional inhibitor/lipid-transfer protein/seed storage 2S albumin"/>
    <property type="match status" value="1"/>
</dbReference>
<dbReference type="InterPro" id="IPR036312">
    <property type="entry name" value="Bifun_inhib/LTP/seed_sf"/>
</dbReference>
<dbReference type="SMART" id="SM00499">
    <property type="entry name" value="AAI"/>
    <property type="match status" value="1"/>
</dbReference>
<feature type="domain" description="Bifunctional inhibitor/plant lipid transfer protein/seed storage helical" evidence="4">
    <location>
        <begin position="29"/>
        <end position="113"/>
    </location>
</feature>
<dbReference type="PANTHER" id="PTHR33076">
    <property type="entry name" value="NON-SPECIFIC LIPID-TRANSFER PROTEIN 2-RELATED"/>
    <property type="match status" value="1"/>
</dbReference>
<evidence type="ECO:0000256" key="2">
    <source>
        <dbReference type="RuleBase" id="RU000628"/>
    </source>
</evidence>
<dbReference type="EMBL" id="BPVZ01000151">
    <property type="protein sequence ID" value="GKV41613.1"/>
    <property type="molecule type" value="Genomic_DNA"/>
</dbReference>
<evidence type="ECO:0000256" key="1">
    <source>
        <dbReference type="ARBA" id="ARBA00009748"/>
    </source>
</evidence>
<sequence length="117" mass="12370">MARCATAVLVAVVVAMLVATPHINATISCEQVVIWLTPCISYGIFGGKVAPECCSGMKALNAAANTTADHRSQCQCVKEGAARIPGLNYTKVNELPDICGTHCPYRLTTDLDCSKVN</sequence>
<dbReference type="InterPro" id="IPR000528">
    <property type="entry name" value="Plant_nsLTP"/>
</dbReference>
<evidence type="ECO:0000259" key="4">
    <source>
        <dbReference type="SMART" id="SM00499"/>
    </source>
</evidence>